<keyword evidence="2" id="KW-1185">Reference proteome</keyword>
<proteinExistence type="predicted"/>
<gene>
    <name evidence="1" type="ORF">H8K36_02945</name>
</gene>
<name>A0A923KK28_9BURK</name>
<accession>A0A923KK28</accession>
<dbReference type="EMBL" id="JACOFZ010000001">
    <property type="protein sequence ID" value="MBC3880320.1"/>
    <property type="molecule type" value="Genomic_DNA"/>
</dbReference>
<dbReference type="Proteomes" id="UP000627446">
    <property type="component" value="Unassembled WGS sequence"/>
</dbReference>
<evidence type="ECO:0000313" key="2">
    <source>
        <dbReference type="Proteomes" id="UP000627446"/>
    </source>
</evidence>
<comment type="caution">
    <text evidence="1">The sequence shown here is derived from an EMBL/GenBank/DDBJ whole genome shotgun (WGS) entry which is preliminary data.</text>
</comment>
<dbReference type="AlphaFoldDB" id="A0A923KK28"/>
<evidence type="ECO:0000313" key="1">
    <source>
        <dbReference type="EMBL" id="MBC3880320.1"/>
    </source>
</evidence>
<reference evidence="1" key="1">
    <citation type="submission" date="2020-08" db="EMBL/GenBank/DDBJ databases">
        <title>Novel species isolated from subtropical streams in China.</title>
        <authorList>
            <person name="Lu H."/>
        </authorList>
    </citation>
    <scope>NUCLEOTIDE SEQUENCE</scope>
    <source>
        <strain evidence="1">LX22W</strain>
    </source>
</reference>
<organism evidence="1 2">
    <name type="scientific">Undibacterium nitidum</name>
    <dbReference type="NCBI Taxonomy" id="2762298"/>
    <lineage>
        <taxon>Bacteria</taxon>
        <taxon>Pseudomonadati</taxon>
        <taxon>Pseudomonadota</taxon>
        <taxon>Betaproteobacteria</taxon>
        <taxon>Burkholderiales</taxon>
        <taxon>Oxalobacteraceae</taxon>
        <taxon>Undibacterium</taxon>
    </lineage>
</organism>
<sequence>MFSTLSTIAASSLIAIVTQDQAALRASPRESAQQQVVLWQGDSLEIRGERMDYLQVYDHRRERAGFIKASQVRLVRTEADGAAESMSVIRFLRDTPGSEALGISYSAAYLKAAPANQINAEIFDALGSMAERLARRSTNLQAQTGSTKPNKQMETAIAAHLEVATYYGVQFKSFEREGRIQLCYDGEAFRRVLAMNASDEQKARAALALTRSECIDPATRPLEKSAIDTWRADVLDRVETSKLPEQLKNRIKMRKATVWSAIAFQRARKAENKDEMNKDVQAAGNRAVLELASINKEELSDEDKLSYTDTGIRAGTSRWAAELAIQNKSTLKIVTSAGEPGETCVHLIDAKHDLKNPLAKRCTYSVVWPHSARANTHSTALTLAVQPMESWRELWLFHQTSNGWIIDVLPPANTDPQLGYVEFAGWVPATNKMLVAREAKVDGVFKRRFEVINMDTLQAENGADNPSSLSTFYKWQDAIWKSQTLSLR</sequence>
<dbReference type="RefSeq" id="WP_186915158.1">
    <property type="nucleotide sequence ID" value="NZ_JACOFZ010000001.1"/>
</dbReference>
<protein>
    <submittedName>
        <fullName evidence="1">Uncharacterized protein</fullName>
    </submittedName>
</protein>